<protein>
    <submittedName>
        <fullName evidence="3">Single-strand DNA-binding protein</fullName>
    </submittedName>
</protein>
<dbReference type="CDD" id="cd04496">
    <property type="entry name" value="SSB_OBF"/>
    <property type="match status" value="1"/>
</dbReference>
<keyword evidence="1 2" id="KW-0238">DNA-binding</keyword>
<evidence type="ECO:0000313" key="4">
    <source>
        <dbReference type="Proteomes" id="UP000548476"/>
    </source>
</evidence>
<name>A0A841FW21_9ACTN</name>
<dbReference type="InterPro" id="IPR012340">
    <property type="entry name" value="NA-bd_OB-fold"/>
</dbReference>
<evidence type="ECO:0000256" key="2">
    <source>
        <dbReference type="PROSITE-ProRule" id="PRU00252"/>
    </source>
</evidence>
<evidence type="ECO:0000313" key="3">
    <source>
        <dbReference type="EMBL" id="MBB6037732.1"/>
    </source>
</evidence>
<dbReference type="SUPFAM" id="SSF50249">
    <property type="entry name" value="Nucleic acid-binding proteins"/>
    <property type="match status" value="1"/>
</dbReference>
<gene>
    <name evidence="3" type="ORF">HNR73_005610</name>
</gene>
<accession>A0A841FW21</accession>
<dbReference type="EMBL" id="JACHGT010000013">
    <property type="protein sequence ID" value="MBB6037732.1"/>
    <property type="molecule type" value="Genomic_DNA"/>
</dbReference>
<dbReference type="InterPro" id="IPR000424">
    <property type="entry name" value="Primosome_PriB/ssb"/>
</dbReference>
<dbReference type="AlphaFoldDB" id="A0A841FW21"/>
<dbReference type="PROSITE" id="PS50935">
    <property type="entry name" value="SSB"/>
    <property type="match status" value="1"/>
</dbReference>
<dbReference type="Gene3D" id="2.40.50.140">
    <property type="entry name" value="Nucleic acid-binding proteins"/>
    <property type="match status" value="1"/>
</dbReference>
<dbReference type="GO" id="GO:0003697">
    <property type="term" value="F:single-stranded DNA binding"/>
    <property type="evidence" value="ECO:0007669"/>
    <property type="project" value="InterPro"/>
</dbReference>
<comment type="caution">
    <text evidence="3">The sequence shown here is derived from an EMBL/GenBank/DDBJ whole genome shotgun (WGS) entry which is preliminary data.</text>
</comment>
<proteinExistence type="predicted"/>
<evidence type="ECO:0000256" key="1">
    <source>
        <dbReference type="ARBA" id="ARBA00023125"/>
    </source>
</evidence>
<dbReference type="Pfam" id="PF00436">
    <property type="entry name" value="SSB"/>
    <property type="match status" value="1"/>
</dbReference>
<sequence>MLFTCVVEGNLTADPVLKTTDKGHTVANFRLIHNPRYRNGAGDWVDGKAVTIEVACWRKLAEHVAGGLRKGDTVVVEFTDIRAYANGQFSNLIGNASNVSVSMRWATAASAKSRPEIARPRVDSVGDAWTGESGFSRHPDDVESFTADRETVDAF</sequence>
<organism evidence="3 4">
    <name type="scientific">Phytomonospora endophytica</name>
    <dbReference type="NCBI Taxonomy" id="714109"/>
    <lineage>
        <taxon>Bacteria</taxon>
        <taxon>Bacillati</taxon>
        <taxon>Actinomycetota</taxon>
        <taxon>Actinomycetes</taxon>
        <taxon>Micromonosporales</taxon>
        <taxon>Micromonosporaceae</taxon>
        <taxon>Phytomonospora</taxon>
    </lineage>
</organism>
<dbReference type="RefSeq" id="WP_184790542.1">
    <property type="nucleotide sequence ID" value="NZ_BONT01000054.1"/>
</dbReference>
<dbReference type="Proteomes" id="UP000548476">
    <property type="component" value="Unassembled WGS sequence"/>
</dbReference>
<reference evidence="3 4" key="1">
    <citation type="submission" date="2020-08" db="EMBL/GenBank/DDBJ databases">
        <title>Genomic Encyclopedia of Type Strains, Phase IV (KMG-IV): sequencing the most valuable type-strain genomes for metagenomic binning, comparative biology and taxonomic classification.</title>
        <authorList>
            <person name="Goeker M."/>
        </authorList>
    </citation>
    <scope>NUCLEOTIDE SEQUENCE [LARGE SCALE GENOMIC DNA]</scope>
    <source>
        <strain evidence="3 4">YIM 65646</strain>
    </source>
</reference>
<keyword evidence="4" id="KW-1185">Reference proteome</keyword>